<dbReference type="Pfam" id="PF07687">
    <property type="entry name" value="M20_dimer"/>
    <property type="match status" value="1"/>
</dbReference>
<dbReference type="EC" id="3.4.13.-" evidence="5"/>
<dbReference type="InterPro" id="IPR002933">
    <property type="entry name" value="Peptidase_M20"/>
</dbReference>
<dbReference type="NCBIfam" id="NF006053">
    <property type="entry name" value="PRK08201.1"/>
    <property type="match status" value="1"/>
</dbReference>
<dbReference type="NCBIfam" id="NF006579">
    <property type="entry name" value="PRK09104.1"/>
    <property type="match status" value="1"/>
</dbReference>
<feature type="domain" description="Peptidase M20 dimerisation" evidence="4">
    <location>
        <begin position="194"/>
        <end position="354"/>
    </location>
</feature>
<evidence type="ECO:0000256" key="2">
    <source>
        <dbReference type="ARBA" id="ARBA00022723"/>
    </source>
</evidence>
<evidence type="ECO:0000256" key="1">
    <source>
        <dbReference type="ARBA" id="ARBA00022670"/>
    </source>
</evidence>
<dbReference type="RefSeq" id="WP_386736938.1">
    <property type="nucleotide sequence ID" value="NZ_JBHRXI010000017.1"/>
</dbReference>
<protein>
    <submittedName>
        <fullName evidence="5">Dipeptidase</fullName>
        <ecNumber evidence="5">3.4.13.-</ecNumber>
    </submittedName>
</protein>
<comment type="caution">
    <text evidence="5">The sequence shown here is derived from an EMBL/GenBank/DDBJ whole genome shotgun (WGS) entry which is preliminary data.</text>
</comment>
<sequence length="456" mass="49567">MSWQEYLDTHQDRFEQELLDFVRIPSVSARPEHMRDVERAARWVADRLAAAGIENAEILPTTGHPAVYGDWLHAGTDKPSVLIYGHFDVQPAEPLDLWTSPPFDPEIRDGRLWGRGASDDKGGMFIPILAAEALMAETGRLPVNVKFLFEGQEEIGSPDMPPVIAAQRNRLACDMIFSADGLQWSAQEAQIVMGLKGLMGVEITVDGAATDQHSGLHGGGINNPLMALSQLLASMKDAQTGRITIDGFYDDVIDLSDEDRAEIARVPFDEAGYLAETGAPASFGEEGYSVRERLWARPTLEINGLTGGYQGAGTKTVLPARASAKITCRLVADQDPERIAALIAAHVEAHLPPGVTAQVDRLAGDADPFLVPRGHNATRAAEEVLAETYGAAPYITRVGGSIPIMTLFLRELGVHGVMFGFSVGDENLHAPDEFFRLENFRRGQTAYCRLLEKLGG</sequence>
<keyword evidence="6" id="KW-1185">Reference proteome</keyword>
<evidence type="ECO:0000259" key="4">
    <source>
        <dbReference type="Pfam" id="PF07687"/>
    </source>
</evidence>
<dbReference type="InterPro" id="IPR011650">
    <property type="entry name" value="Peptidase_M20_dimer"/>
</dbReference>
<evidence type="ECO:0000256" key="3">
    <source>
        <dbReference type="ARBA" id="ARBA00022801"/>
    </source>
</evidence>
<proteinExistence type="predicted"/>
<name>A0ABV7TP90_9RHOB</name>
<dbReference type="GO" id="GO:0016805">
    <property type="term" value="F:dipeptidase activity"/>
    <property type="evidence" value="ECO:0007669"/>
    <property type="project" value="UniProtKB-KW"/>
</dbReference>
<keyword evidence="5" id="KW-0224">Dipeptidase</keyword>
<dbReference type="Gene3D" id="3.30.70.360">
    <property type="match status" value="1"/>
</dbReference>
<dbReference type="Proteomes" id="UP001595629">
    <property type="component" value="Unassembled WGS sequence"/>
</dbReference>
<dbReference type="PROSITE" id="PS00414">
    <property type="entry name" value="PROFILIN"/>
    <property type="match status" value="1"/>
</dbReference>
<dbReference type="EMBL" id="JBHRXI010000017">
    <property type="protein sequence ID" value="MFC3615670.1"/>
    <property type="molecule type" value="Genomic_DNA"/>
</dbReference>
<dbReference type="PANTHER" id="PTHR43270:SF12">
    <property type="entry name" value="SUCCINYL-DIAMINOPIMELATE DESUCCINYLASE"/>
    <property type="match status" value="1"/>
</dbReference>
<keyword evidence="3 5" id="KW-0378">Hydrolase</keyword>
<gene>
    <name evidence="5" type="ORF">ACFORG_18095</name>
</gene>
<evidence type="ECO:0000313" key="5">
    <source>
        <dbReference type="EMBL" id="MFC3615670.1"/>
    </source>
</evidence>
<dbReference type="Gene3D" id="3.40.630.10">
    <property type="entry name" value="Zn peptidases"/>
    <property type="match status" value="1"/>
</dbReference>
<reference evidence="6" key="1">
    <citation type="journal article" date="2019" name="Int. J. Syst. Evol. Microbiol.">
        <title>The Global Catalogue of Microorganisms (GCM) 10K type strain sequencing project: providing services to taxonomists for standard genome sequencing and annotation.</title>
        <authorList>
            <consortium name="The Broad Institute Genomics Platform"/>
            <consortium name="The Broad Institute Genome Sequencing Center for Infectious Disease"/>
            <person name="Wu L."/>
            <person name="Ma J."/>
        </authorList>
    </citation>
    <scope>NUCLEOTIDE SEQUENCE [LARGE SCALE GENOMIC DNA]</scope>
    <source>
        <strain evidence="6">KCTC 42911</strain>
    </source>
</reference>
<dbReference type="SUPFAM" id="SSF53187">
    <property type="entry name" value="Zn-dependent exopeptidases"/>
    <property type="match status" value="1"/>
</dbReference>
<organism evidence="5 6">
    <name type="scientific">Lutimaribacter marinistellae</name>
    <dbReference type="NCBI Taxonomy" id="1820329"/>
    <lineage>
        <taxon>Bacteria</taxon>
        <taxon>Pseudomonadati</taxon>
        <taxon>Pseudomonadota</taxon>
        <taxon>Alphaproteobacteria</taxon>
        <taxon>Rhodobacterales</taxon>
        <taxon>Roseobacteraceae</taxon>
        <taxon>Lutimaribacter</taxon>
    </lineage>
</organism>
<dbReference type="InterPro" id="IPR051458">
    <property type="entry name" value="Cyt/Met_Dipeptidase"/>
</dbReference>
<dbReference type="InterPro" id="IPR027310">
    <property type="entry name" value="Profilin_CS"/>
</dbReference>
<accession>A0ABV7TP90</accession>
<dbReference type="Pfam" id="PF01546">
    <property type="entry name" value="Peptidase_M20"/>
    <property type="match status" value="1"/>
</dbReference>
<keyword evidence="1" id="KW-0645">Protease</keyword>
<evidence type="ECO:0000313" key="6">
    <source>
        <dbReference type="Proteomes" id="UP001595629"/>
    </source>
</evidence>
<dbReference type="PANTHER" id="PTHR43270">
    <property type="entry name" value="BETA-ALA-HIS DIPEPTIDASE"/>
    <property type="match status" value="1"/>
</dbReference>
<keyword evidence="2" id="KW-0479">Metal-binding</keyword>